<sequence>MVGAAAAVGTPAAIATTALLLAPNATCCSSSAFRSQAHQLQARSLTVSCQHHRHRPYQPTNLQEVICAAYTSCTNEFSADPIDVVAKVQTEKMVVLGGSGLVGSAVCKAAVGQGIDVVSLSRSGRPSYTDAWVDQVVRIAGDGDGLLNGATDVVSTIQGFVTNEQMEQLNGEANLLAINAASNAGGKARSKSNKRSNQKELVREKEEEEEEEKEEEEEEIYDWPRLICCFGEAMNDFVPTVRVSNKRQHPDKYSTWKMLQWKPPEFARILGGPSFNTAIALARQGCRVALIGKVGDDEYGRHLVHTLNTNRVQTRGVRFDPNTKTGMSELGVSFENGQARMSCVQPSAENSLFEAEINADILKEATMFHFTSSILSTEPIRSSLFSALRMYKSSGGDVFFDLNLPLPLWISREHTWSVIKDAWLQANFIEVTKHELEFLLGDENIDKRLPQYAVDGNEPRPLRDEYHYTPREVAPLWHENLKMLFVTDGTYVIHYYALNFNGKVLGVEDVIIAAYTCDRAGSADAIVAGIIRKLNLQPELYTDEVTLPKALRYAMSAGVIAQWTPGSTKGLPTESAAQNLTEQVYHPVFVQSLGTELYSTVSQDYLL</sequence>
<evidence type="ECO:0000256" key="2">
    <source>
        <dbReference type="ARBA" id="ARBA00022679"/>
    </source>
</evidence>
<dbReference type="Gene3D" id="3.40.1190.20">
    <property type="match status" value="1"/>
</dbReference>
<dbReference type="InterPro" id="IPR011611">
    <property type="entry name" value="PfkB_dom"/>
</dbReference>
<dbReference type="EMBL" id="JABFUD020000003">
    <property type="protein sequence ID" value="KAI5081539.1"/>
    <property type="molecule type" value="Genomic_DNA"/>
</dbReference>
<dbReference type="Gene3D" id="3.40.50.720">
    <property type="entry name" value="NAD(P)-binding Rossmann-like Domain"/>
    <property type="match status" value="1"/>
</dbReference>
<organism evidence="6 7">
    <name type="scientific">Adiantum capillus-veneris</name>
    <name type="common">Maidenhair fern</name>
    <dbReference type="NCBI Taxonomy" id="13818"/>
    <lineage>
        <taxon>Eukaryota</taxon>
        <taxon>Viridiplantae</taxon>
        <taxon>Streptophyta</taxon>
        <taxon>Embryophyta</taxon>
        <taxon>Tracheophyta</taxon>
        <taxon>Polypodiopsida</taxon>
        <taxon>Polypodiidae</taxon>
        <taxon>Polypodiales</taxon>
        <taxon>Pteridineae</taxon>
        <taxon>Pteridaceae</taxon>
        <taxon>Vittarioideae</taxon>
        <taxon>Adiantum</taxon>
    </lineage>
</organism>
<evidence type="ECO:0000256" key="3">
    <source>
        <dbReference type="ARBA" id="ARBA00022777"/>
    </source>
</evidence>
<evidence type="ECO:0000313" key="6">
    <source>
        <dbReference type="EMBL" id="KAI5081539.1"/>
    </source>
</evidence>
<feature type="domain" description="Carbohydrate kinase PfkB" evidence="5">
    <location>
        <begin position="226"/>
        <end position="573"/>
    </location>
</feature>
<gene>
    <name evidence="6" type="ORF">GOP47_0001282</name>
</gene>
<dbReference type="InterPro" id="IPR036291">
    <property type="entry name" value="NAD(P)-bd_dom_sf"/>
</dbReference>
<dbReference type="OrthoDB" id="415590at2759"/>
<dbReference type="GO" id="GO:0042793">
    <property type="term" value="P:plastid transcription"/>
    <property type="evidence" value="ECO:0007669"/>
    <property type="project" value="TreeGrafter"/>
</dbReference>
<dbReference type="SUPFAM" id="SSF53613">
    <property type="entry name" value="Ribokinase-like"/>
    <property type="match status" value="1"/>
</dbReference>
<dbReference type="Proteomes" id="UP000886520">
    <property type="component" value="Chromosome 2"/>
</dbReference>
<keyword evidence="7" id="KW-1185">Reference proteome</keyword>
<protein>
    <recommendedName>
        <fullName evidence="5">Carbohydrate kinase PfkB domain-containing protein</fullName>
    </recommendedName>
</protein>
<accession>A0A9D4V833</accession>
<comment type="similarity">
    <text evidence="1">Belongs to the carbohydrate kinase PfkB family.</text>
</comment>
<evidence type="ECO:0000259" key="5">
    <source>
        <dbReference type="Pfam" id="PF00294"/>
    </source>
</evidence>
<name>A0A9D4V833_ADICA</name>
<dbReference type="CDD" id="cd01167">
    <property type="entry name" value="bac_FRK"/>
    <property type="match status" value="1"/>
</dbReference>
<dbReference type="GO" id="GO:0016301">
    <property type="term" value="F:kinase activity"/>
    <property type="evidence" value="ECO:0007669"/>
    <property type="project" value="UniProtKB-KW"/>
</dbReference>
<reference evidence="6" key="1">
    <citation type="submission" date="2021-01" db="EMBL/GenBank/DDBJ databases">
        <title>Adiantum capillus-veneris genome.</title>
        <authorList>
            <person name="Fang Y."/>
            <person name="Liao Q."/>
        </authorList>
    </citation>
    <scope>NUCLEOTIDE SEQUENCE</scope>
    <source>
        <strain evidence="6">H3</strain>
        <tissue evidence="6">Leaf</tissue>
    </source>
</reference>
<dbReference type="GO" id="GO:0009658">
    <property type="term" value="P:chloroplast organization"/>
    <property type="evidence" value="ECO:0007669"/>
    <property type="project" value="TreeGrafter"/>
</dbReference>
<evidence type="ECO:0000313" key="7">
    <source>
        <dbReference type="Proteomes" id="UP000886520"/>
    </source>
</evidence>
<dbReference type="InterPro" id="IPR029056">
    <property type="entry name" value="Ribokinase-like"/>
</dbReference>
<proteinExistence type="inferred from homology"/>
<dbReference type="Pfam" id="PF00294">
    <property type="entry name" value="PfkB"/>
    <property type="match status" value="1"/>
</dbReference>
<evidence type="ECO:0000256" key="4">
    <source>
        <dbReference type="SAM" id="MobiDB-lite"/>
    </source>
</evidence>
<dbReference type="PANTHER" id="PTHR43085">
    <property type="entry name" value="HEXOKINASE FAMILY MEMBER"/>
    <property type="match status" value="1"/>
</dbReference>
<dbReference type="AlphaFoldDB" id="A0A9D4V833"/>
<dbReference type="SUPFAM" id="SSF51735">
    <property type="entry name" value="NAD(P)-binding Rossmann-fold domains"/>
    <property type="match status" value="1"/>
</dbReference>
<dbReference type="InterPro" id="IPR050306">
    <property type="entry name" value="PfkB_Carbo_kinase"/>
</dbReference>
<comment type="caution">
    <text evidence="6">The sequence shown here is derived from an EMBL/GenBank/DDBJ whole genome shotgun (WGS) entry which is preliminary data.</text>
</comment>
<evidence type="ECO:0000256" key="1">
    <source>
        <dbReference type="ARBA" id="ARBA00010688"/>
    </source>
</evidence>
<dbReference type="GO" id="GO:0042644">
    <property type="term" value="C:chloroplast nucleoid"/>
    <property type="evidence" value="ECO:0007669"/>
    <property type="project" value="TreeGrafter"/>
</dbReference>
<feature type="region of interest" description="Disordered" evidence="4">
    <location>
        <begin position="185"/>
        <end position="217"/>
    </location>
</feature>
<dbReference type="PANTHER" id="PTHR43085:SF10">
    <property type="entry name" value="FRUCTOKINASE-LIKE 1, CHLOROPLASTIC"/>
    <property type="match status" value="1"/>
</dbReference>
<feature type="compositionally biased region" description="Acidic residues" evidence="4">
    <location>
        <begin position="206"/>
        <end position="217"/>
    </location>
</feature>
<keyword evidence="2" id="KW-0808">Transferase</keyword>
<keyword evidence="3" id="KW-0418">Kinase</keyword>